<dbReference type="SUPFAM" id="SSF48452">
    <property type="entry name" value="TPR-like"/>
    <property type="match status" value="2"/>
</dbReference>
<evidence type="ECO:0000256" key="7">
    <source>
        <dbReference type="ARBA" id="ARBA00023242"/>
    </source>
</evidence>
<dbReference type="GO" id="GO:0003341">
    <property type="term" value="P:cilium movement"/>
    <property type="evidence" value="ECO:0007669"/>
    <property type="project" value="InterPro"/>
</dbReference>
<dbReference type="Pfam" id="PF04969">
    <property type="entry name" value="CS"/>
    <property type="match status" value="1"/>
</dbReference>
<evidence type="ECO:0000256" key="5">
    <source>
        <dbReference type="ARBA" id="ARBA00022803"/>
    </source>
</evidence>
<feature type="compositionally biased region" description="Basic and acidic residues" evidence="12">
    <location>
        <begin position="158"/>
        <end position="206"/>
    </location>
</feature>
<dbReference type="CDD" id="cd06469">
    <property type="entry name" value="p23_DYX1C1_like"/>
    <property type="match status" value="1"/>
</dbReference>
<evidence type="ECO:0000259" key="13">
    <source>
        <dbReference type="PROSITE" id="PS51203"/>
    </source>
</evidence>
<evidence type="ECO:0000256" key="10">
    <source>
        <dbReference type="ARBA" id="ARBA00024430"/>
    </source>
</evidence>
<evidence type="ECO:0000256" key="4">
    <source>
        <dbReference type="ARBA" id="ARBA00022737"/>
    </source>
</evidence>
<feature type="compositionally biased region" description="Low complexity" evidence="12">
    <location>
        <begin position="884"/>
        <end position="895"/>
    </location>
</feature>
<keyword evidence="4" id="KW-0677">Repeat</keyword>
<dbReference type="PANTHER" id="PTHR46492:SF1">
    <property type="entry name" value="DYNEIN AXONEMAL ASSEMBLY FACTOR 4"/>
    <property type="match status" value="1"/>
</dbReference>
<comment type="caution">
    <text evidence="14">The sequence shown here is derived from an EMBL/GenBank/DDBJ whole genome shotgun (WGS) entry which is preliminary data.</text>
</comment>
<dbReference type="GO" id="GO:0036159">
    <property type="term" value="P:inner dynein arm assembly"/>
    <property type="evidence" value="ECO:0007669"/>
    <property type="project" value="TreeGrafter"/>
</dbReference>
<reference evidence="14" key="1">
    <citation type="journal article" date="2021" name="Proc. Natl. Acad. Sci. U.S.A.">
        <title>Three genomes in the algal genus Volvox reveal the fate of a haploid sex-determining region after a transition to homothallism.</title>
        <authorList>
            <person name="Yamamoto K."/>
            <person name="Hamaji T."/>
            <person name="Kawai-Toyooka H."/>
            <person name="Matsuzaki R."/>
            <person name="Takahashi F."/>
            <person name="Nishimura Y."/>
            <person name="Kawachi M."/>
            <person name="Noguchi H."/>
            <person name="Minakuchi Y."/>
            <person name="Umen J.G."/>
            <person name="Toyoda A."/>
            <person name="Nozaki H."/>
        </authorList>
    </citation>
    <scope>NUCLEOTIDE SEQUENCE</scope>
    <source>
        <strain evidence="14">NIES-3785</strain>
    </source>
</reference>
<dbReference type="InterPro" id="IPR007052">
    <property type="entry name" value="CS_dom"/>
</dbReference>
<proteinExistence type="predicted"/>
<evidence type="ECO:0000256" key="12">
    <source>
        <dbReference type="SAM" id="MobiDB-lite"/>
    </source>
</evidence>
<protein>
    <recommendedName>
        <fullName evidence="10">Dynein axonemal assembly factor 4</fullName>
    </recommendedName>
</protein>
<feature type="region of interest" description="Disordered" evidence="12">
    <location>
        <begin position="158"/>
        <end position="348"/>
    </location>
</feature>
<feature type="compositionally biased region" description="Basic and acidic residues" evidence="12">
    <location>
        <begin position="861"/>
        <end position="873"/>
    </location>
</feature>
<dbReference type="PROSITE" id="PS50005">
    <property type="entry name" value="TPR"/>
    <property type="match status" value="1"/>
</dbReference>
<keyword evidence="3" id="KW-0963">Cytoplasm</keyword>
<dbReference type="AlphaFoldDB" id="A0A8J4GI86"/>
<dbReference type="SMART" id="SM00028">
    <property type="entry name" value="TPR"/>
    <property type="match status" value="4"/>
</dbReference>
<feature type="compositionally biased region" description="Low complexity" evidence="12">
    <location>
        <begin position="772"/>
        <end position="786"/>
    </location>
</feature>
<evidence type="ECO:0000256" key="11">
    <source>
        <dbReference type="PROSITE-ProRule" id="PRU00339"/>
    </source>
</evidence>
<evidence type="ECO:0000256" key="9">
    <source>
        <dbReference type="ARBA" id="ARBA00024190"/>
    </source>
</evidence>
<feature type="compositionally biased region" description="Low complexity" evidence="12">
    <location>
        <begin position="262"/>
        <end position="277"/>
    </location>
</feature>
<dbReference type="Gene3D" id="1.25.40.10">
    <property type="entry name" value="Tetratricopeptide repeat domain"/>
    <property type="match status" value="2"/>
</dbReference>
<dbReference type="EMBL" id="BNCQ01000025">
    <property type="protein sequence ID" value="GIM07737.1"/>
    <property type="molecule type" value="Genomic_DNA"/>
</dbReference>
<feature type="domain" description="CS" evidence="13">
    <location>
        <begin position="2"/>
        <end position="93"/>
    </location>
</feature>
<feature type="repeat" description="TPR" evidence="11">
    <location>
        <begin position="401"/>
        <end position="434"/>
    </location>
</feature>
<accession>A0A8J4GI86</accession>
<evidence type="ECO:0000313" key="15">
    <source>
        <dbReference type="Proteomes" id="UP000722791"/>
    </source>
</evidence>
<evidence type="ECO:0000256" key="3">
    <source>
        <dbReference type="ARBA" id="ARBA00022490"/>
    </source>
</evidence>
<keyword evidence="8" id="KW-0966">Cell projection</keyword>
<keyword evidence="7" id="KW-0539">Nucleus</keyword>
<dbReference type="InterPro" id="IPR019734">
    <property type="entry name" value="TPR_rpt"/>
</dbReference>
<dbReference type="PANTHER" id="PTHR46492">
    <property type="entry name" value="DYNEIN ASSEMBLY FACTOR 4, AXONEMAL"/>
    <property type="match status" value="1"/>
</dbReference>
<feature type="region of interest" description="Disordered" evidence="12">
    <location>
        <begin position="756"/>
        <end position="803"/>
    </location>
</feature>
<feature type="compositionally biased region" description="Pro residues" evidence="12">
    <location>
        <begin position="761"/>
        <end position="771"/>
    </location>
</feature>
<dbReference type="InterPro" id="IPR037894">
    <property type="entry name" value="CS_DYX1C1"/>
</dbReference>
<evidence type="ECO:0000256" key="1">
    <source>
        <dbReference type="ARBA" id="ARBA00004123"/>
    </source>
</evidence>
<evidence type="ECO:0000256" key="8">
    <source>
        <dbReference type="ARBA" id="ARBA00023273"/>
    </source>
</evidence>
<keyword evidence="6" id="KW-0524">Neurogenesis</keyword>
<comment type="subcellular location">
    <subcellularLocation>
        <location evidence="2">Cell projection</location>
        <location evidence="2">Neuron projection</location>
    </subcellularLocation>
    <subcellularLocation>
        <location evidence="9">Dynein axonemal particle</location>
    </subcellularLocation>
    <subcellularLocation>
        <location evidence="1">Nucleus</location>
    </subcellularLocation>
</comment>
<dbReference type="InterPro" id="IPR052004">
    <property type="entry name" value="Dynein_assembly_factor_4"/>
</dbReference>
<dbReference type="PROSITE" id="PS51203">
    <property type="entry name" value="CS"/>
    <property type="match status" value="1"/>
</dbReference>
<evidence type="ECO:0000313" key="14">
    <source>
        <dbReference type="EMBL" id="GIM07737.1"/>
    </source>
</evidence>
<feature type="region of interest" description="Disordered" evidence="12">
    <location>
        <begin position="833"/>
        <end position="912"/>
    </location>
</feature>
<dbReference type="GO" id="GO:0036158">
    <property type="term" value="P:outer dynein arm assembly"/>
    <property type="evidence" value="ECO:0007669"/>
    <property type="project" value="TreeGrafter"/>
</dbReference>
<dbReference type="Gene3D" id="2.60.40.790">
    <property type="match status" value="1"/>
</dbReference>
<sequence>MPLTPQYTWSETEASLEVTVDVPGVSRAKADVFATDAFLKVNYPPYLFALDLYKEVDNSRSSATIIPGKVVFKLFKVGFYSSPYPTRTWNQTSACLVNFAPCDHPAADSPLPHSKHQRESRLWGCLAASGDKTELTRRRNASIDRAYLVLEEARKARLARKQQEDKNATQRSMDMDRRKRQEMERRKAEELAQERGRLEEWQRELQGDGVDAESDYEDEGGEGEDEAEEQQGCSAIHGSDSETAAAPDHPDYYGRGWRPPKAGDASSGAATAAASGTRRGGTGASARGRRARRSSDDESNEVKDHAKACDSRGSSDSEGEDPAVRGAAVAEPQRPASGVTFKPLPPPRARLEPVQVSFTKLETGHLPAREQREEEIRAFRKQARAAADEDPDAIDIAERQPLFLKDKGDEMFKAGNYSGALNAYSRAIQLDDCHAAVRTNRAACRLALGEAAGCVEDCDRAWELLAERKERLDHEVLGEAEAMPLRRQLVRLLVRRAQARVTLAGPAGCGEGDGEHMAAALRDYEEAMRLSPSDPTLESDYQELLAALRPADAAALRQRGDARFRSGDYEGAAVAFSALLGLPRSRVPESERLAAFSNRAACHLVLERYSAAVADCDAGLALLLPQPSTSGSMAAAAAKSVAEFGAAAGETGIARLSAWARSLVLPMDVRSSPVAEAAATVETSGSGGAGLTPAAAAAAAARLLTRRGAAGAHLQQFAAAAADNRLAADLLTRLGETAKADAAAVDAARMQALEEGREQLPPRPEPLPPQQTPQQQSSQQPEDQTQTHAEVGQLSEDPSPGISRVLGASKLAAQDGSGDNAGWNAATTVCTTSSAEGGAGLGGEEGQSKVSATSGTGKSGDGARGEGEGKGKGDAASQSEGTSRRVGVAREAGAAEGAGGPGIGSLVDEVDD</sequence>
<gene>
    <name evidence="14" type="ORF">Vretimale_11827</name>
</gene>
<feature type="compositionally biased region" description="Basic and acidic residues" evidence="12">
    <location>
        <begin position="293"/>
        <end position="315"/>
    </location>
</feature>
<name>A0A8J4GI86_9CHLO</name>
<feature type="compositionally biased region" description="Acidic residues" evidence="12">
    <location>
        <begin position="210"/>
        <end position="229"/>
    </location>
</feature>
<dbReference type="InterPro" id="IPR011990">
    <property type="entry name" value="TPR-like_helical_dom_sf"/>
</dbReference>
<evidence type="ECO:0000256" key="6">
    <source>
        <dbReference type="ARBA" id="ARBA00022902"/>
    </source>
</evidence>
<dbReference type="GO" id="GO:0120293">
    <property type="term" value="C:dynein axonemal particle"/>
    <property type="evidence" value="ECO:0007669"/>
    <property type="project" value="UniProtKB-SubCell"/>
</dbReference>
<dbReference type="GO" id="GO:0005634">
    <property type="term" value="C:nucleus"/>
    <property type="evidence" value="ECO:0007669"/>
    <property type="project" value="UniProtKB-SubCell"/>
</dbReference>
<evidence type="ECO:0000256" key="2">
    <source>
        <dbReference type="ARBA" id="ARBA00004487"/>
    </source>
</evidence>
<keyword evidence="5 11" id="KW-0802">TPR repeat</keyword>
<dbReference type="SUPFAM" id="SSF49764">
    <property type="entry name" value="HSP20-like chaperones"/>
    <property type="match status" value="1"/>
</dbReference>
<dbReference type="InterPro" id="IPR008978">
    <property type="entry name" value="HSP20-like_chaperone"/>
</dbReference>
<dbReference type="Proteomes" id="UP000722791">
    <property type="component" value="Unassembled WGS sequence"/>
</dbReference>
<organism evidence="14 15">
    <name type="scientific">Volvox reticuliferus</name>
    <dbReference type="NCBI Taxonomy" id="1737510"/>
    <lineage>
        <taxon>Eukaryota</taxon>
        <taxon>Viridiplantae</taxon>
        <taxon>Chlorophyta</taxon>
        <taxon>core chlorophytes</taxon>
        <taxon>Chlorophyceae</taxon>
        <taxon>CS clade</taxon>
        <taxon>Chlamydomonadales</taxon>
        <taxon>Volvocaceae</taxon>
        <taxon>Volvox</taxon>
    </lineage>
</organism>